<dbReference type="AlphaFoldDB" id="A0A9D9HA95"/>
<evidence type="ECO:0000313" key="1">
    <source>
        <dbReference type="EMBL" id="MBO8446910.1"/>
    </source>
</evidence>
<accession>A0A9D9HA95</accession>
<dbReference type="Proteomes" id="UP000823637">
    <property type="component" value="Unassembled WGS sequence"/>
</dbReference>
<dbReference type="InterPro" id="IPR029044">
    <property type="entry name" value="Nucleotide-diphossugar_trans"/>
</dbReference>
<proteinExistence type="predicted"/>
<comment type="caution">
    <text evidence="1">The sequence shown here is derived from an EMBL/GenBank/DDBJ whole genome shotgun (WGS) entry which is preliminary data.</text>
</comment>
<reference evidence="1" key="2">
    <citation type="journal article" date="2021" name="PeerJ">
        <title>Extensive microbial diversity within the chicken gut microbiome revealed by metagenomics and culture.</title>
        <authorList>
            <person name="Gilroy R."/>
            <person name="Ravi A."/>
            <person name="Getino M."/>
            <person name="Pursley I."/>
            <person name="Horton D.L."/>
            <person name="Alikhan N.F."/>
            <person name="Baker D."/>
            <person name="Gharbi K."/>
            <person name="Hall N."/>
            <person name="Watson M."/>
            <person name="Adriaenssens E.M."/>
            <person name="Foster-Nyarko E."/>
            <person name="Jarju S."/>
            <person name="Secka A."/>
            <person name="Antonio M."/>
            <person name="Oren A."/>
            <person name="Chaudhuri R.R."/>
            <person name="La Ragione R."/>
            <person name="Hildebrand F."/>
            <person name="Pallen M.J."/>
        </authorList>
    </citation>
    <scope>NUCLEOTIDE SEQUENCE</scope>
    <source>
        <strain evidence="1">D3-1215</strain>
    </source>
</reference>
<gene>
    <name evidence="1" type="ORF">IAC32_04095</name>
</gene>
<dbReference type="EMBL" id="JADIMR010000057">
    <property type="protein sequence ID" value="MBO8446910.1"/>
    <property type="molecule type" value="Genomic_DNA"/>
</dbReference>
<name>A0A9D9HA95_9BACT</name>
<evidence type="ECO:0000313" key="2">
    <source>
        <dbReference type="Proteomes" id="UP000823637"/>
    </source>
</evidence>
<reference evidence="1" key="1">
    <citation type="submission" date="2020-10" db="EMBL/GenBank/DDBJ databases">
        <authorList>
            <person name="Gilroy R."/>
        </authorList>
    </citation>
    <scope>NUCLEOTIDE SEQUENCE</scope>
    <source>
        <strain evidence="1">D3-1215</strain>
    </source>
</reference>
<dbReference type="SUPFAM" id="SSF53448">
    <property type="entry name" value="Nucleotide-diphospho-sugar transferases"/>
    <property type="match status" value="1"/>
</dbReference>
<dbReference type="Gene3D" id="3.90.550.10">
    <property type="entry name" value="Spore Coat Polysaccharide Biosynthesis Protein SpsA, Chain A"/>
    <property type="match status" value="1"/>
</dbReference>
<organism evidence="1 2">
    <name type="scientific">Candidatus Enterocola intestinipullorum</name>
    <dbReference type="NCBI Taxonomy" id="2840783"/>
    <lineage>
        <taxon>Bacteria</taxon>
        <taxon>Pseudomonadati</taxon>
        <taxon>Bacteroidota</taxon>
        <taxon>Bacteroidia</taxon>
        <taxon>Bacteroidales</taxon>
        <taxon>Candidatus Enterocola</taxon>
    </lineage>
</organism>
<protein>
    <submittedName>
        <fullName evidence="1">Nucleotidyltransferase</fullName>
    </submittedName>
</protein>
<sequence length="300" mass="33545">MKPTLYVMAAGMGSRYGGLKQMDGIGPNGETIIDYSIYDAARSGFGKAVFVIRRDFEDDFRKIVISKFEKRIPVEVVFQDIDKLPGGYKPNPKRVKPWGTNHAVLMGKDIVKEPFAVINGDDFYGRDSFAVLGKQLATMDGLRGEYCMVGFPVKNTLSDSGSVSRGVCSVDGAGYLSSIVEHTRLENINGTIVNKNDDDTETVINPDVPVSMNMWGFTPDYFEYSEEYFMDFLKTNSDSLTAEFYIPSMVDYLIKTKKANVKVLPTTSKWFGVTYAEDKKQVVLKINELIKAGVYPAKLW</sequence>